<organism evidence="1 2">
    <name type="scientific">Marinagarivorans cellulosilyticus</name>
    <dbReference type="NCBI Taxonomy" id="2721545"/>
    <lineage>
        <taxon>Bacteria</taxon>
        <taxon>Pseudomonadati</taxon>
        <taxon>Pseudomonadota</taxon>
        <taxon>Gammaproteobacteria</taxon>
        <taxon>Cellvibrionales</taxon>
        <taxon>Cellvibrionaceae</taxon>
        <taxon>Marinagarivorans</taxon>
    </lineage>
</organism>
<keyword evidence="2" id="KW-1185">Reference proteome</keyword>
<dbReference type="RefSeq" id="WP_236986852.1">
    <property type="nucleotide sequence ID" value="NZ_AP023086.1"/>
</dbReference>
<protein>
    <submittedName>
        <fullName evidence="1">Uncharacterized protein</fullName>
    </submittedName>
</protein>
<name>A0AAN2BJW8_9GAMM</name>
<accession>A0AAN2BJW8</accession>
<reference evidence="1 2" key="1">
    <citation type="journal article" date="2022" name="IScience">
        <title>An ultrasensitive nanofiber-based assay for enzymatic hydrolysis and deep-sea microbial degradation of cellulose.</title>
        <authorList>
            <person name="Tsudome M."/>
            <person name="Tachioka M."/>
            <person name="Miyazaki M."/>
            <person name="Uchimura K."/>
            <person name="Tsuda M."/>
            <person name="Takaki Y."/>
            <person name="Deguchi S."/>
        </authorList>
    </citation>
    <scope>NUCLEOTIDE SEQUENCE [LARGE SCALE GENOMIC DNA]</scope>
    <source>
        <strain evidence="1 2">GE09</strain>
    </source>
</reference>
<evidence type="ECO:0000313" key="2">
    <source>
        <dbReference type="Proteomes" id="UP001320119"/>
    </source>
</evidence>
<dbReference type="KEGG" id="marq:MARGE09_P1581"/>
<dbReference type="Proteomes" id="UP001320119">
    <property type="component" value="Chromosome"/>
</dbReference>
<proteinExistence type="predicted"/>
<evidence type="ECO:0000313" key="1">
    <source>
        <dbReference type="EMBL" id="BCD97380.1"/>
    </source>
</evidence>
<gene>
    <name evidence="1" type="ORF">MARGE09_P1581</name>
</gene>
<sequence>MTGEYIIQNSTMLRGQGYLQDAINCIENNIAKISPWLRPTAWVEAKFAAEELGLKDKALEFEQKEKVAKTQAEQPLNRAPLHVSCCGLNNPVPSL</sequence>
<dbReference type="EMBL" id="AP023086">
    <property type="protein sequence ID" value="BCD97380.1"/>
    <property type="molecule type" value="Genomic_DNA"/>
</dbReference>
<dbReference type="AlphaFoldDB" id="A0AAN2BJW8"/>